<proteinExistence type="predicted"/>
<reference evidence="1 2" key="1">
    <citation type="submission" date="2023-07" db="EMBL/GenBank/DDBJ databases">
        <title>Sequencing the genomes of 1000 actinobacteria strains.</title>
        <authorList>
            <person name="Klenk H.-P."/>
        </authorList>
    </citation>
    <scope>NUCLEOTIDE SEQUENCE [LARGE SCALE GENOMIC DNA]</scope>
    <source>
        <strain evidence="1 2">GD13</strain>
    </source>
</reference>
<evidence type="ECO:0000313" key="2">
    <source>
        <dbReference type="Proteomes" id="UP001240447"/>
    </source>
</evidence>
<dbReference type="EMBL" id="JAUSQM010000001">
    <property type="protein sequence ID" value="MDP9821752.1"/>
    <property type="molecule type" value="Genomic_DNA"/>
</dbReference>
<protein>
    <recommendedName>
        <fullName evidence="3">DUF1616 domain-containing protein</fullName>
    </recommendedName>
</protein>
<dbReference type="Proteomes" id="UP001240447">
    <property type="component" value="Unassembled WGS sequence"/>
</dbReference>
<evidence type="ECO:0008006" key="3">
    <source>
        <dbReference type="Google" id="ProtNLM"/>
    </source>
</evidence>
<evidence type="ECO:0000313" key="1">
    <source>
        <dbReference type="EMBL" id="MDP9821752.1"/>
    </source>
</evidence>
<comment type="caution">
    <text evidence="1">The sequence shown here is derived from an EMBL/GenBank/DDBJ whole genome shotgun (WGS) entry which is preliminary data.</text>
</comment>
<organism evidence="1 2">
    <name type="scientific">Nocardioides massiliensis</name>
    <dbReference type="NCBI Taxonomy" id="1325935"/>
    <lineage>
        <taxon>Bacteria</taxon>
        <taxon>Bacillati</taxon>
        <taxon>Actinomycetota</taxon>
        <taxon>Actinomycetes</taxon>
        <taxon>Propionibacteriales</taxon>
        <taxon>Nocardioidaceae</taxon>
        <taxon>Nocardioides</taxon>
    </lineage>
</organism>
<keyword evidence="2" id="KW-1185">Reference proteome</keyword>
<name>A0ABT9NMU5_9ACTN</name>
<sequence>MTRPGPDGGRALTPPVRWWQRAVPVGLVAALSVGAAVYALPDEELELSTTRLPQEYVELSLTGPPRAVCGTRAHPRARVRFRLVNRLEQTHTFRYRVTVHPVGARRESVRKRGRVRLEPGESTHVRSRLARSPARAHVVTIRLAQRPEQLRVHCHRQRQQEVST</sequence>
<accession>A0ABT9NMU5</accession>
<dbReference type="RefSeq" id="WP_068120437.1">
    <property type="nucleotide sequence ID" value="NZ_CCXJ01000275.1"/>
</dbReference>
<gene>
    <name evidence="1" type="ORF">J2S59_001561</name>
</gene>